<organism evidence="1 2">
    <name type="scientific">Fusarium oxysporum f. sp. cubense (strain race 4)</name>
    <name type="common">Panama disease fungus</name>
    <dbReference type="NCBI Taxonomy" id="2502994"/>
    <lineage>
        <taxon>Eukaryota</taxon>
        <taxon>Fungi</taxon>
        <taxon>Dikarya</taxon>
        <taxon>Ascomycota</taxon>
        <taxon>Pezizomycotina</taxon>
        <taxon>Sordariomycetes</taxon>
        <taxon>Hypocreomycetidae</taxon>
        <taxon>Hypocreales</taxon>
        <taxon>Nectriaceae</taxon>
        <taxon>Fusarium</taxon>
        <taxon>Fusarium oxysporum species complex</taxon>
    </lineage>
</organism>
<accession>N1RQG1</accession>
<reference evidence="2" key="1">
    <citation type="submission" date="2012-09" db="EMBL/GenBank/DDBJ databases">
        <title>Genome sequencing and comparative transcriptomics of race 1 and race 4 of banana pathogen: Fusarium oxysporum f. sp. cubense.</title>
        <authorList>
            <person name="Fang X."/>
            <person name="Huang J."/>
        </authorList>
    </citation>
    <scope>NUCLEOTIDE SEQUENCE [LARGE SCALE GENOMIC DNA]</scope>
    <source>
        <strain evidence="2">race 4</strain>
    </source>
</reference>
<dbReference type="HOGENOM" id="CLU_013929_15_5_1"/>
<protein>
    <submittedName>
        <fullName evidence="1">Uncharacterized protein</fullName>
    </submittedName>
</protein>
<reference evidence="2" key="2">
    <citation type="journal article" date="2014" name="PLoS ONE">
        <title>Genome and Transcriptome Analysis of the Fungal Pathogen Fusarium oxysporum f. sp. cubense Causing Banana Vascular Wilt Disease.</title>
        <authorList>
            <person name="Guo L."/>
            <person name="Han L."/>
            <person name="Yang L."/>
            <person name="Zeng H."/>
            <person name="Fan D."/>
            <person name="Zhu Y."/>
            <person name="Feng Y."/>
            <person name="Wang G."/>
            <person name="Peng C."/>
            <person name="Jiang X."/>
            <person name="Zhou D."/>
            <person name="Ni P."/>
            <person name="Liang C."/>
            <person name="Liu L."/>
            <person name="Wang J."/>
            <person name="Mao C."/>
            <person name="Fang X."/>
            <person name="Peng M."/>
            <person name="Huang J."/>
        </authorList>
    </citation>
    <scope>NUCLEOTIDE SEQUENCE [LARGE SCALE GENOMIC DNA]</scope>
    <source>
        <strain evidence="2">race 4</strain>
    </source>
</reference>
<dbReference type="EMBL" id="KB726554">
    <property type="protein sequence ID" value="EMT68049.1"/>
    <property type="molecule type" value="Genomic_DNA"/>
</dbReference>
<gene>
    <name evidence="1" type="ORF">FOC4_g10012450</name>
</gene>
<dbReference type="AlphaFoldDB" id="N1RQG1"/>
<evidence type="ECO:0000313" key="2">
    <source>
        <dbReference type="Proteomes" id="UP000016929"/>
    </source>
</evidence>
<proteinExistence type="predicted"/>
<sequence>SITYISKIKFFLAFYITFKEIIIKANIKGGFNRASITPFNLEVIILKLNI</sequence>
<name>N1RQG1_FUSC4</name>
<feature type="non-terminal residue" evidence="1">
    <location>
        <position position="1"/>
    </location>
</feature>
<keyword evidence="2" id="KW-1185">Reference proteome</keyword>
<evidence type="ECO:0000313" key="1">
    <source>
        <dbReference type="EMBL" id="EMT68049.1"/>
    </source>
</evidence>
<dbReference type="Proteomes" id="UP000016929">
    <property type="component" value="Unassembled WGS sequence"/>
</dbReference>